<keyword evidence="1" id="KW-0678">Repressor</keyword>
<dbReference type="SUPFAM" id="SSF46689">
    <property type="entry name" value="Homeodomain-like"/>
    <property type="match status" value="1"/>
</dbReference>
<dbReference type="EMBL" id="CP022579">
    <property type="protein sequence ID" value="QEL65705.1"/>
    <property type="molecule type" value="Genomic_DNA"/>
</dbReference>
<reference evidence="6 7" key="1">
    <citation type="submission" date="2017-07" db="EMBL/GenBank/DDBJ databases">
        <title>Complete genome sequence of Oryzomicrobium terrae TPP412.</title>
        <authorList>
            <person name="Chiu L.-W."/>
            <person name="Lo K.-J."/>
            <person name="Tsai Y.-M."/>
            <person name="Lin S.-S."/>
            <person name="Kuo C.-H."/>
            <person name="Liu C.-T."/>
        </authorList>
    </citation>
    <scope>NUCLEOTIDE SEQUENCE [LARGE SCALE GENOMIC DNA]</scope>
    <source>
        <strain evidence="6 7">TPP412</strain>
    </source>
</reference>
<dbReference type="InterPro" id="IPR018062">
    <property type="entry name" value="HTH_AraC-typ_CS"/>
</dbReference>
<dbReference type="SUPFAM" id="SSF51182">
    <property type="entry name" value="RmlC-like cupins"/>
    <property type="match status" value="1"/>
</dbReference>
<proteinExistence type="predicted"/>
<sequence length="286" mass="31669">MLETDGWITIDVPEIETLPKPIFPRSQNLTARQVFPLHSHRWNQLVYATSGTLVVTIADAWHVITPEQAIWVPTGVRHTTGALNGAQFRNLYVADQPGLAMPDACTVFAVTPLFRALIVELEAVSPAIGPAGMSVGVSVGVPVGVSEDAGGAAENDAYIDKLNALIVEQLRRLPVQNFRLPWPQSPMLHRICEALYANPADGRSADDWGRELGASARTLARHFEREVGITLRDWRHRLRLFRALEWLCAGRSVTDIALDLGYASTSAFTYMFRQEMGCAPTEWRAR</sequence>
<protein>
    <recommendedName>
        <fullName evidence="5">HTH araC/xylS-type domain-containing protein</fullName>
    </recommendedName>
</protein>
<dbReference type="InterPro" id="IPR009057">
    <property type="entry name" value="Homeodomain-like_sf"/>
</dbReference>
<dbReference type="Proteomes" id="UP000323671">
    <property type="component" value="Chromosome"/>
</dbReference>
<dbReference type="Pfam" id="PF12833">
    <property type="entry name" value="HTH_18"/>
    <property type="match status" value="1"/>
</dbReference>
<organism evidence="6 7">
    <name type="scientific">Oryzomicrobium terrae</name>
    <dbReference type="NCBI Taxonomy" id="1735038"/>
    <lineage>
        <taxon>Bacteria</taxon>
        <taxon>Pseudomonadati</taxon>
        <taxon>Pseudomonadota</taxon>
        <taxon>Betaproteobacteria</taxon>
        <taxon>Rhodocyclales</taxon>
        <taxon>Rhodocyclaceae</taxon>
        <taxon>Oryzomicrobium</taxon>
    </lineage>
</organism>
<dbReference type="PANTHER" id="PTHR11019:SF159">
    <property type="entry name" value="TRANSCRIPTIONAL REGULATOR-RELATED"/>
    <property type="match status" value="1"/>
</dbReference>
<gene>
    <name evidence="6" type="ORF">OTERR_22290</name>
</gene>
<accession>A0A5C1EAJ7</accession>
<evidence type="ECO:0000313" key="7">
    <source>
        <dbReference type="Proteomes" id="UP000323671"/>
    </source>
</evidence>
<evidence type="ECO:0000256" key="3">
    <source>
        <dbReference type="ARBA" id="ARBA00023125"/>
    </source>
</evidence>
<dbReference type="Pfam" id="PF07883">
    <property type="entry name" value="Cupin_2"/>
    <property type="match status" value="1"/>
</dbReference>
<dbReference type="PANTHER" id="PTHR11019">
    <property type="entry name" value="HTH-TYPE TRANSCRIPTIONAL REGULATOR NIMR"/>
    <property type="match status" value="1"/>
</dbReference>
<dbReference type="FunFam" id="1.10.10.60:FF:000132">
    <property type="entry name" value="AraC family transcriptional regulator"/>
    <property type="match status" value="1"/>
</dbReference>
<dbReference type="InterPro" id="IPR020449">
    <property type="entry name" value="Tscrpt_reg_AraC-type_HTH"/>
</dbReference>
<dbReference type="GO" id="GO:0043565">
    <property type="term" value="F:sequence-specific DNA binding"/>
    <property type="evidence" value="ECO:0007669"/>
    <property type="project" value="InterPro"/>
</dbReference>
<evidence type="ECO:0000256" key="2">
    <source>
        <dbReference type="ARBA" id="ARBA00023015"/>
    </source>
</evidence>
<dbReference type="AlphaFoldDB" id="A0A5C1EAJ7"/>
<dbReference type="InterPro" id="IPR013096">
    <property type="entry name" value="Cupin_2"/>
</dbReference>
<dbReference type="GO" id="GO:0003700">
    <property type="term" value="F:DNA-binding transcription factor activity"/>
    <property type="evidence" value="ECO:0007669"/>
    <property type="project" value="InterPro"/>
</dbReference>
<dbReference type="SMART" id="SM00342">
    <property type="entry name" value="HTH_ARAC"/>
    <property type="match status" value="1"/>
</dbReference>
<dbReference type="PROSITE" id="PS00041">
    <property type="entry name" value="HTH_ARAC_FAMILY_1"/>
    <property type="match status" value="1"/>
</dbReference>
<keyword evidence="2" id="KW-0805">Transcription regulation</keyword>
<dbReference type="RefSeq" id="WP_149425822.1">
    <property type="nucleotide sequence ID" value="NZ_CP022579.1"/>
</dbReference>
<dbReference type="Gene3D" id="2.60.120.10">
    <property type="entry name" value="Jelly Rolls"/>
    <property type="match status" value="1"/>
</dbReference>
<keyword evidence="3" id="KW-0238">DNA-binding</keyword>
<keyword evidence="7" id="KW-1185">Reference proteome</keyword>
<name>A0A5C1EAJ7_9RHOO</name>
<dbReference type="KEGG" id="otr:OTERR_22290"/>
<feature type="domain" description="HTH araC/xylS-type" evidence="5">
    <location>
        <begin position="189"/>
        <end position="286"/>
    </location>
</feature>
<keyword evidence="4" id="KW-0804">Transcription</keyword>
<dbReference type="InterPro" id="IPR014710">
    <property type="entry name" value="RmlC-like_jellyroll"/>
</dbReference>
<evidence type="ECO:0000313" key="6">
    <source>
        <dbReference type="EMBL" id="QEL65705.1"/>
    </source>
</evidence>
<dbReference type="Gene3D" id="1.10.10.60">
    <property type="entry name" value="Homeodomain-like"/>
    <property type="match status" value="1"/>
</dbReference>
<evidence type="ECO:0000256" key="1">
    <source>
        <dbReference type="ARBA" id="ARBA00022491"/>
    </source>
</evidence>
<dbReference type="InterPro" id="IPR018060">
    <property type="entry name" value="HTH_AraC"/>
</dbReference>
<dbReference type="InterPro" id="IPR011051">
    <property type="entry name" value="RmlC_Cupin_sf"/>
</dbReference>
<evidence type="ECO:0000259" key="5">
    <source>
        <dbReference type="PROSITE" id="PS01124"/>
    </source>
</evidence>
<evidence type="ECO:0000256" key="4">
    <source>
        <dbReference type="ARBA" id="ARBA00023163"/>
    </source>
</evidence>
<dbReference type="PRINTS" id="PR00032">
    <property type="entry name" value="HTHARAC"/>
</dbReference>
<dbReference type="PROSITE" id="PS01124">
    <property type="entry name" value="HTH_ARAC_FAMILY_2"/>
    <property type="match status" value="1"/>
</dbReference>
<dbReference type="CDD" id="cd06124">
    <property type="entry name" value="cupin_NimR-like_N"/>
    <property type="match status" value="1"/>
</dbReference>